<evidence type="ECO:0000313" key="2">
    <source>
        <dbReference type="EMBL" id="KAK4873726.1"/>
    </source>
</evidence>
<feature type="coiled-coil region" evidence="1">
    <location>
        <begin position="654"/>
        <end position="709"/>
    </location>
</feature>
<sequence>MTEPTKEKQTRLKFTLPSNDETQELNAAFGTENTKCFETPTHDGTATKAEKLNESILLDPDHPLLAQFQKNLKQHLEHQIEHLKGEVFELENGAKKKNAMRNQLGLETYENQQTVNKQQRQIEICVQELDEICAATEEMELELDEAKRSLAEKRLEVLEYEKKGNGLIPFDNKPTFESLNLLINQMKSWEEEMESDLTINQRVYEKTQKDRRQLATEKRQLDAFIYKLMTETWRLEEELSTMDMHIRVKEEERERLADAVVASNIDLETIATEHRCLLHSWNSLVVAISNRDKNYTASRDELQKLQNNLRSLSAEVDQTKRLCEKEMGTNERLVDFKCRIQTDVDTTARNIESEKKKCDHLESKTNCTQNLIDQTEADIKLKTIENAQKKYELDVLIKECEKLLYNKAQVDEQILKMLEEQFTNNKAAKYLHKLVREVKENNRNLEITLAKVENSNANALMEIEAQKGANEETQRFLNEVLKQLNNLEDQLKALHQEEERLQFYASRKQRDFNILTHKLEVAISKQGGVEVSPEELKILTLEKNIEEIEDTTKKLQTFWLRQQGFVVNLSHQRQEQINDLSMLKKQLQLLIQKNLRINDDLVDMKTKEDKLNRLISSLQNRVVIVNEQISKKKGNKTSMEKDTDLIQSDYSGKLQDAEMESIKIESDIADIEEDKVTLSNDLVDLNREALAWERKIQMAIEAKKAMEKEKGEGGEVGTMILEIHRMQVRYSQLKKAQDKLIHDLDHCVTRRDVILTVVEAREKREKGASEKTRINFQRKLDDMRNRYKQLENDVETLNKRIEAANEEERRLIKEITITQQDTDCAKRKTETIKDTIEETKTERQRNLELLVLKQKKLKVYSELSKGRKPFLAYRADDRINAELNKQKELNNKLSTIIENLLIDFPQHKQVITRIYNTLKLPILHLYK</sequence>
<organism evidence="2 3">
    <name type="scientific">Aquatica leii</name>
    <dbReference type="NCBI Taxonomy" id="1421715"/>
    <lineage>
        <taxon>Eukaryota</taxon>
        <taxon>Metazoa</taxon>
        <taxon>Ecdysozoa</taxon>
        <taxon>Arthropoda</taxon>
        <taxon>Hexapoda</taxon>
        <taxon>Insecta</taxon>
        <taxon>Pterygota</taxon>
        <taxon>Neoptera</taxon>
        <taxon>Endopterygota</taxon>
        <taxon>Coleoptera</taxon>
        <taxon>Polyphaga</taxon>
        <taxon>Elateriformia</taxon>
        <taxon>Elateroidea</taxon>
        <taxon>Lampyridae</taxon>
        <taxon>Luciolinae</taxon>
        <taxon>Aquatica</taxon>
    </lineage>
</organism>
<feature type="coiled-coil region" evidence="1">
    <location>
        <begin position="773"/>
        <end position="821"/>
    </location>
</feature>
<feature type="coiled-coil region" evidence="1">
    <location>
        <begin position="129"/>
        <end position="163"/>
    </location>
</feature>
<dbReference type="Proteomes" id="UP001353858">
    <property type="component" value="Unassembled WGS sequence"/>
</dbReference>
<dbReference type="PANTHER" id="PTHR16275">
    <property type="entry name" value="COILED-COIL DOMAIN-CONTAINING PROTEIN 40"/>
    <property type="match status" value="1"/>
</dbReference>
<keyword evidence="1" id="KW-0175">Coiled coil</keyword>
<protein>
    <recommendedName>
        <fullName evidence="4">Coiled-coil domain-containing protein 40</fullName>
    </recommendedName>
</protein>
<dbReference type="InterPro" id="IPR037386">
    <property type="entry name" value="CCDC40"/>
</dbReference>
<feature type="coiled-coil region" evidence="1">
    <location>
        <begin position="573"/>
        <end position="621"/>
    </location>
</feature>
<dbReference type="GO" id="GO:0035082">
    <property type="term" value="P:axoneme assembly"/>
    <property type="evidence" value="ECO:0007669"/>
    <property type="project" value="InterPro"/>
</dbReference>
<feature type="coiled-coil region" evidence="1">
    <location>
        <begin position="295"/>
        <end position="364"/>
    </location>
</feature>
<comment type="caution">
    <text evidence="2">The sequence shown here is derived from an EMBL/GenBank/DDBJ whole genome shotgun (WGS) entry which is preliminary data.</text>
</comment>
<dbReference type="GO" id="GO:0005737">
    <property type="term" value="C:cytoplasm"/>
    <property type="evidence" value="ECO:0007669"/>
    <property type="project" value="TreeGrafter"/>
</dbReference>
<dbReference type="EMBL" id="JARPUR010000006">
    <property type="protein sequence ID" value="KAK4873726.1"/>
    <property type="molecule type" value="Genomic_DNA"/>
</dbReference>
<accession>A0AAN7P3W6</accession>
<evidence type="ECO:0008006" key="4">
    <source>
        <dbReference type="Google" id="ProtNLM"/>
    </source>
</evidence>
<proteinExistence type="predicted"/>
<evidence type="ECO:0000256" key="1">
    <source>
        <dbReference type="SAM" id="Coils"/>
    </source>
</evidence>
<dbReference type="PANTHER" id="PTHR16275:SF8">
    <property type="entry name" value="COILED-COIL DOMAIN-CONTAINING PROTEIN 40"/>
    <property type="match status" value="1"/>
</dbReference>
<feature type="coiled-coil region" evidence="1">
    <location>
        <begin position="66"/>
        <end position="93"/>
    </location>
</feature>
<dbReference type="AlphaFoldDB" id="A0AAN7P3W6"/>
<keyword evidence="3" id="KW-1185">Reference proteome</keyword>
<gene>
    <name evidence="2" type="ORF">RN001_013086</name>
</gene>
<name>A0AAN7P3W6_9COLE</name>
<evidence type="ECO:0000313" key="3">
    <source>
        <dbReference type="Proteomes" id="UP001353858"/>
    </source>
</evidence>
<reference evidence="3" key="1">
    <citation type="submission" date="2023-01" db="EMBL/GenBank/DDBJ databases">
        <title>Key to firefly adult light organ development and bioluminescence: homeobox transcription factors regulate luciferase expression and transportation to peroxisome.</title>
        <authorList>
            <person name="Fu X."/>
        </authorList>
    </citation>
    <scope>NUCLEOTIDE SEQUENCE [LARGE SCALE GENOMIC DNA]</scope>
</reference>
<feature type="coiled-coil region" evidence="1">
    <location>
        <begin position="435"/>
        <end position="504"/>
    </location>
</feature>